<dbReference type="Gene3D" id="3.40.50.11530">
    <property type="match status" value="1"/>
</dbReference>
<feature type="domain" description="SEFIR" evidence="1">
    <location>
        <begin position="17"/>
        <end position="156"/>
    </location>
</feature>
<dbReference type="InterPro" id="IPR027417">
    <property type="entry name" value="P-loop_NTPase"/>
</dbReference>
<keyword evidence="3" id="KW-1185">Reference proteome</keyword>
<dbReference type="GO" id="GO:0007165">
    <property type="term" value="P:signal transduction"/>
    <property type="evidence" value="ECO:0007669"/>
    <property type="project" value="InterPro"/>
</dbReference>
<dbReference type="PRINTS" id="PR00364">
    <property type="entry name" value="DISEASERSIST"/>
</dbReference>
<dbReference type="Proteomes" id="UP000294927">
    <property type="component" value="Unassembled WGS sequence"/>
</dbReference>
<dbReference type="PANTHER" id="PTHR47691">
    <property type="entry name" value="REGULATOR-RELATED"/>
    <property type="match status" value="1"/>
</dbReference>
<dbReference type="Gene3D" id="1.25.40.10">
    <property type="entry name" value="Tetratricopeptide repeat domain"/>
    <property type="match status" value="2"/>
</dbReference>
<dbReference type="Pfam" id="PF13676">
    <property type="entry name" value="TIR_2"/>
    <property type="match status" value="1"/>
</dbReference>
<dbReference type="EMBL" id="SOCP01000009">
    <property type="protein sequence ID" value="TDV47877.1"/>
    <property type="molecule type" value="Genomic_DNA"/>
</dbReference>
<sequence length="1004" mass="109878">MAATNEINSVTTGEGTRTRVFVSYAHDSSQHRRLVLRLCTVLARQGVDVHVDEWHTDLRRDWFLWMIEQLERADHVIAVASPQYRAAGDGNVPADIHRGVQTESAVLRNHLYRDRETWTRKLLPVILPGRSVDEIPLYLQPHCASHYRVHKLSATGVQELARVLTRRSDPPVLAPAPAPTRHRPTAAVMSTLPRGVASFTGRRQEAEQLIARVTEQDAGIHVVTGMPGVGKTEFAVHVARRVADRFPDGHLFLELRGHTPGQGPLAPADALRSLLVAIGVPTRLIPPTLDDRARMWRDRLAGKRMLLVLDDAADHEQVRPLLPGTPGCQVVITSRRRVPALEDARPLPLTVLPPDAAVAMFVRLSHRPADDQASQRIRELVRVCGHLPLAIALVAGRLRSHPCWDVRYLTEQLVSSTNRLAEMRADDRAVSTAFELSHRDLPADVARLFRLLSCHPGPDFDLYAAAAVGGGDLDTTRRLVERLYLDHLVEETAPGRYRLHDLVRHYAATLLAAKRDEDPVERVLDYYVHVATEAARLLPHPDAPADPVGHPPAHVPPLTTEAQATAWFTRERGNLTGCVDLAGPRHRVRLAAVLHPYLTQRGHWDDALAIHNVAVLAAERSGDVAGLAASLRDLGAVQLLADDYSSAMVNVSRAQRLYIQLGDARGEAAAIEHIGAVQYALGEYAAAARNLMRALALSGEVGDRYREASSHLRLGIVRHLTESYSRSSLSLVRAYTLYRELDCGQGQAEALSYLGLLQGMAGDGSPALRCLTKAVALFAEIGDRRGEATALCRMGTLLRAIGEHTEALATLHRAHLLFMDLDSYQGEANTLRGIAMTRYLASDRTAADYTVAVDALERALTLAGKIGDRLCEAGVYHDLGVLAHLAGHCQEATASLVRALNLRTEIGDPTGTVDSLNDLGRLAADWPEAGDAFSYHERALRMARDIGAFVAQARALEGMGRCLISDSYSGSGRAYLREALDLYERLGLPEAQGVQAALEALGRQ</sequence>
<protein>
    <submittedName>
        <fullName evidence="2">Putative ATPase</fullName>
    </submittedName>
</protein>
<accession>A0A4R7VFJ1</accession>
<dbReference type="InterPro" id="IPR013568">
    <property type="entry name" value="SEFIR_dom"/>
</dbReference>
<dbReference type="SUPFAM" id="SSF52200">
    <property type="entry name" value="Toll/Interleukin receptor TIR domain"/>
    <property type="match status" value="1"/>
</dbReference>
<dbReference type="InterPro" id="IPR002182">
    <property type="entry name" value="NB-ARC"/>
</dbReference>
<gene>
    <name evidence="2" type="ORF">CLV71_109112</name>
</gene>
<name>A0A4R7VFJ1_9PSEU</name>
<dbReference type="InterPro" id="IPR019734">
    <property type="entry name" value="TPR_rpt"/>
</dbReference>
<dbReference type="InterPro" id="IPR000157">
    <property type="entry name" value="TIR_dom"/>
</dbReference>
<comment type="caution">
    <text evidence="2">The sequence shown here is derived from an EMBL/GenBank/DDBJ whole genome shotgun (WGS) entry which is preliminary data.</text>
</comment>
<reference evidence="2 3" key="1">
    <citation type="submission" date="2019-03" db="EMBL/GenBank/DDBJ databases">
        <title>Genomic Encyclopedia of Archaeal and Bacterial Type Strains, Phase II (KMG-II): from individual species to whole genera.</title>
        <authorList>
            <person name="Goeker M."/>
        </authorList>
    </citation>
    <scope>NUCLEOTIDE SEQUENCE [LARGE SCALE GENOMIC DNA]</scope>
    <source>
        <strain evidence="2 3">DSM 45499</strain>
    </source>
</reference>
<dbReference type="AlphaFoldDB" id="A0A4R7VFJ1"/>
<dbReference type="Gene3D" id="3.40.50.300">
    <property type="entry name" value="P-loop containing nucleotide triphosphate hydrolases"/>
    <property type="match status" value="1"/>
</dbReference>
<dbReference type="SMART" id="SM00028">
    <property type="entry name" value="TPR"/>
    <property type="match status" value="6"/>
</dbReference>
<evidence type="ECO:0000313" key="2">
    <source>
        <dbReference type="EMBL" id="TDV47877.1"/>
    </source>
</evidence>
<dbReference type="SUPFAM" id="SSF52540">
    <property type="entry name" value="P-loop containing nucleoside triphosphate hydrolases"/>
    <property type="match status" value="1"/>
</dbReference>
<dbReference type="SUPFAM" id="SSF48452">
    <property type="entry name" value="TPR-like"/>
    <property type="match status" value="3"/>
</dbReference>
<evidence type="ECO:0000313" key="3">
    <source>
        <dbReference type="Proteomes" id="UP000294927"/>
    </source>
</evidence>
<organism evidence="2 3">
    <name type="scientific">Actinophytocola oryzae</name>
    <dbReference type="NCBI Taxonomy" id="502181"/>
    <lineage>
        <taxon>Bacteria</taxon>
        <taxon>Bacillati</taxon>
        <taxon>Actinomycetota</taxon>
        <taxon>Actinomycetes</taxon>
        <taxon>Pseudonocardiales</taxon>
        <taxon>Pseudonocardiaceae</taxon>
    </lineage>
</organism>
<dbReference type="GO" id="GO:0043531">
    <property type="term" value="F:ADP binding"/>
    <property type="evidence" value="ECO:0007669"/>
    <property type="project" value="InterPro"/>
</dbReference>
<dbReference type="Pfam" id="PF00931">
    <property type="entry name" value="NB-ARC"/>
    <property type="match status" value="1"/>
</dbReference>
<dbReference type="InterPro" id="IPR035897">
    <property type="entry name" value="Toll_tir_struct_dom_sf"/>
</dbReference>
<dbReference type="PANTHER" id="PTHR47691:SF3">
    <property type="entry name" value="HTH-TYPE TRANSCRIPTIONAL REGULATOR RV0890C-RELATED"/>
    <property type="match status" value="1"/>
</dbReference>
<proteinExistence type="predicted"/>
<evidence type="ECO:0000259" key="1">
    <source>
        <dbReference type="PROSITE" id="PS51534"/>
    </source>
</evidence>
<dbReference type="OrthoDB" id="581105at2"/>
<dbReference type="PROSITE" id="PS51534">
    <property type="entry name" value="SEFIR"/>
    <property type="match status" value="1"/>
</dbReference>
<dbReference type="InterPro" id="IPR011990">
    <property type="entry name" value="TPR-like_helical_dom_sf"/>
</dbReference>